<organism evidence="2 3">
    <name type="scientific">Candidatus Onthovivens merdipullorum</name>
    <dbReference type="NCBI Taxonomy" id="2840889"/>
    <lineage>
        <taxon>Bacteria</taxon>
        <taxon>Bacillati</taxon>
        <taxon>Bacillota</taxon>
        <taxon>Bacilli</taxon>
        <taxon>Bacillales</taxon>
        <taxon>Candidatus Onthovivens</taxon>
    </lineage>
</organism>
<dbReference type="PANTHER" id="PTHR34215">
    <property type="entry name" value="BLL0784 PROTEIN"/>
    <property type="match status" value="1"/>
</dbReference>
<reference evidence="2" key="2">
    <citation type="journal article" date="2021" name="PeerJ">
        <title>Extensive microbial diversity within the chicken gut microbiome revealed by metagenomics and culture.</title>
        <authorList>
            <person name="Gilroy R."/>
            <person name="Ravi A."/>
            <person name="Getino M."/>
            <person name="Pursley I."/>
            <person name="Horton D.L."/>
            <person name="Alikhan N.F."/>
            <person name="Baker D."/>
            <person name="Gharbi K."/>
            <person name="Hall N."/>
            <person name="Watson M."/>
            <person name="Adriaenssens E.M."/>
            <person name="Foster-Nyarko E."/>
            <person name="Jarju S."/>
            <person name="Secka A."/>
            <person name="Antonio M."/>
            <person name="Oren A."/>
            <person name="Chaudhuri R.R."/>
            <person name="La Ragione R."/>
            <person name="Hildebrand F."/>
            <person name="Pallen M.J."/>
        </authorList>
    </citation>
    <scope>NUCLEOTIDE SEQUENCE</scope>
    <source>
        <strain evidence="2">11159</strain>
    </source>
</reference>
<evidence type="ECO:0000313" key="2">
    <source>
        <dbReference type="EMBL" id="MBO8427624.1"/>
    </source>
</evidence>
<feature type="domain" description="YlxR" evidence="1">
    <location>
        <begin position="7"/>
        <end position="79"/>
    </location>
</feature>
<evidence type="ECO:0000313" key="3">
    <source>
        <dbReference type="Proteomes" id="UP000823613"/>
    </source>
</evidence>
<dbReference type="SUPFAM" id="SSF64376">
    <property type="entry name" value="YlxR-like"/>
    <property type="match status" value="1"/>
</dbReference>
<dbReference type="PANTHER" id="PTHR34215:SF1">
    <property type="entry name" value="YLXR DOMAIN-CONTAINING PROTEIN"/>
    <property type="match status" value="1"/>
</dbReference>
<reference evidence="2" key="1">
    <citation type="submission" date="2020-10" db="EMBL/GenBank/DDBJ databases">
        <authorList>
            <person name="Gilroy R."/>
        </authorList>
    </citation>
    <scope>NUCLEOTIDE SEQUENCE</scope>
    <source>
        <strain evidence="2">11159</strain>
    </source>
</reference>
<evidence type="ECO:0000259" key="1">
    <source>
        <dbReference type="Pfam" id="PF04296"/>
    </source>
</evidence>
<dbReference type="AlphaFoldDB" id="A0A9D9GWR9"/>
<dbReference type="InterPro" id="IPR035931">
    <property type="entry name" value="YlxR-like_sf"/>
</dbReference>
<sequence length="85" mass="9874">MKKVPLRKCLVSNTIYPKMELFRVVRTPENQVILDITGKANGRGAYIHKDIDSIEKARKSKVLNKNLGIEVPNEIYDRMYHFLDV</sequence>
<dbReference type="InterPro" id="IPR037465">
    <property type="entry name" value="YlxR"/>
</dbReference>
<dbReference type="NCBIfam" id="NF047356">
    <property type="entry name" value="RNA_bind_RnpM"/>
    <property type="match status" value="1"/>
</dbReference>
<accession>A0A9D9GWR9</accession>
<dbReference type="Proteomes" id="UP000823613">
    <property type="component" value="Unassembled WGS sequence"/>
</dbReference>
<name>A0A9D9GWR9_9BACL</name>
<proteinExistence type="predicted"/>
<dbReference type="Gene3D" id="3.30.1230.10">
    <property type="entry name" value="YlxR-like"/>
    <property type="match status" value="1"/>
</dbReference>
<comment type="caution">
    <text evidence="2">The sequence shown here is derived from an EMBL/GenBank/DDBJ whole genome shotgun (WGS) entry which is preliminary data.</text>
</comment>
<dbReference type="EMBL" id="JADIMY010000077">
    <property type="protein sequence ID" value="MBO8427624.1"/>
    <property type="molecule type" value="Genomic_DNA"/>
</dbReference>
<dbReference type="CDD" id="cd00279">
    <property type="entry name" value="YlxR"/>
    <property type="match status" value="1"/>
</dbReference>
<dbReference type="Pfam" id="PF04296">
    <property type="entry name" value="YlxR"/>
    <property type="match status" value="1"/>
</dbReference>
<gene>
    <name evidence="2" type="ORF">IAC58_03630</name>
</gene>
<protein>
    <submittedName>
        <fullName evidence="2">YlxR family protein</fullName>
    </submittedName>
</protein>
<dbReference type="InterPro" id="IPR007393">
    <property type="entry name" value="YlxR_dom"/>
</dbReference>